<evidence type="ECO:0000256" key="7">
    <source>
        <dbReference type="SAM" id="MobiDB-lite"/>
    </source>
</evidence>
<dbReference type="STRING" id="67801.A0A1B0AQV3"/>
<evidence type="ECO:0000256" key="6">
    <source>
        <dbReference type="ARBA" id="ARBA00023242"/>
    </source>
</evidence>
<protein>
    <recommendedName>
        <fullName evidence="8">NAB co-repressor domain-containing protein</fullName>
    </recommendedName>
</protein>
<feature type="compositionally biased region" description="Polar residues" evidence="7">
    <location>
        <begin position="1"/>
        <end position="11"/>
    </location>
</feature>
<evidence type="ECO:0000256" key="2">
    <source>
        <dbReference type="ARBA" id="ARBA00008864"/>
    </source>
</evidence>
<comment type="subcellular location">
    <subcellularLocation>
        <location evidence="1">Nucleus</location>
    </subcellularLocation>
</comment>
<keyword evidence="3" id="KW-0678">Repressor</keyword>
<dbReference type="GO" id="GO:0005634">
    <property type="term" value="C:nucleus"/>
    <property type="evidence" value="ECO:0007669"/>
    <property type="project" value="UniProtKB-SubCell"/>
</dbReference>
<feature type="domain" description="NAB co-repressor" evidence="8">
    <location>
        <begin position="137"/>
        <end position="260"/>
    </location>
</feature>
<evidence type="ECO:0000256" key="3">
    <source>
        <dbReference type="ARBA" id="ARBA00022491"/>
    </source>
</evidence>
<evidence type="ECO:0000256" key="5">
    <source>
        <dbReference type="ARBA" id="ARBA00023163"/>
    </source>
</evidence>
<dbReference type="InterPro" id="IPR038398">
    <property type="entry name" value="NCD2_sf"/>
</dbReference>
<proteinExistence type="inferred from homology"/>
<dbReference type="Gene3D" id="1.20.120.2010">
    <property type="entry name" value="NAB conserved domain 2"/>
    <property type="match status" value="1"/>
</dbReference>
<dbReference type="VEuPathDB" id="VectorBase:GPPI005269"/>
<accession>A0A1B0AQV3</accession>
<keyword evidence="4" id="KW-0805">Transcription regulation</keyword>
<dbReference type="PANTHER" id="PTHR12623">
    <property type="entry name" value="NGFI-A BINDING PROTEIN"/>
    <property type="match status" value="1"/>
</dbReference>
<organism evidence="9 10">
    <name type="scientific">Glossina palpalis gambiensis</name>
    <dbReference type="NCBI Taxonomy" id="67801"/>
    <lineage>
        <taxon>Eukaryota</taxon>
        <taxon>Metazoa</taxon>
        <taxon>Ecdysozoa</taxon>
        <taxon>Arthropoda</taxon>
        <taxon>Hexapoda</taxon>
        <taxon>Insecta</taxon>
        <taxon>Pterygota</taxon>
        <taxon>Neoptera</taxon>
        <taxon>Endopterygota</taxon>
        <taxon>Diptera</taxon>
        <taxon>Brachycera</taxon>
        <taxon>Muscomorpha</taxon>
        <taxon>Hippoboscoidea</taxon>
        <taxon>Glossinidae</taxon>
        <taxon>Glossina</taxon>
    </lineage>
</organism>
<dbReference type="FunFam" id="1.20.120.2010:FF:000001">
    <property type="entry name" value="NGFI-A-binding protein 1 isoform X1"/>
    <property type="match status" value="1"/>
</dbReference>
<dbReference type="EMBL" id="JXJN01002053">
    <property type="status" value="NOT_ANNOTATED_CDS"/>
    <property type="molecule type" value="Genomic_DNA"/>
</dbReference>
<keyword evidence="10" id="KW-1185">Reference proteome</keyword>
<dbReference type="AlphaFoldDB" id="A0A1B0AQV3"/>
<dbReference type="GO" id="GO:0003712">
    <property type="term" value="F:transcription coregulator activity"/>
    <property type="evidence" value="ECO:0007669"/>
    <property type="project" value="InterPro"/>
</dbReference>
<evidence type="ECO:0000313" key="9">
    <source>
        <dbReference type="EnsemblMetazoa" id="GPPI005269-PA"/>
    </source>
</evidence>
<dbReference type="InterPro" id="IPR006989">
    <property type="entry name" value="NAB_co-repressor_dom"/>
</dbReference>
<dbReference type="EMBL" id="JXJN01002054">
    <property type="status" value="NOT_ANNOTATED_CDS"/>
    <property type="molecule type" value="Genomic_DNA"/>
</dbReference>
<feature type="region of interest" description="Disordered" evidence="7">
    <location>
        <begin position="1"/>
        <end position="43"/>
    </location>
</feature>
<name>A0A1B0AQV3_9MUSC</name>
<dbReference type="Pfam" id="PF04905">
    <property type="entry name" value="NCD2"/>
    <property type="match status" value="1"/>
</dbReference>
<sequence length="376" mass="41388">MVAVGSKQQQHLTRHSQFDTPAKSSIIFNTEPSPSPSHCGPRPKFPPFNPTPAFNPTPLMNTVPPSTSAHLLSQICSLPATIQPPSGPLIVPPTGPLPNERSHPLLASQTTTTASGVTPSNTSHQVTSSSPQLTPVLSDMQVARITVGAEKIAAQLPQREPRAHTSKKRTSRELEQVIAMSEHDPRRMDEIRKYSAIYGRFDCKRRPEKPLTLHEVCVNEAAAQLCRLVPALLTRRDELFPLARQIVKDAGFGHSASIARYGNLLTQMTQNSALPSVSMAGTIRSSIAIIDCESNESNSTPLKRQRLTSTDAPTNLTSSDNNRNYSMFSVSLMYALIELNNVFNKLFRFSQEHLNGYDYIGGENTTYAFRCANFEH</sequence>
<evidence type="ECO:0000256" key="1">
    <source>
        <dbReference type="ARBA" id="ARBA00004123"/>
    </source>
</evidence>
<evidence type="ECO:0000256" key="4">
    <source>
        <dbReference type="ARBA" id="ARBA00023015"/>
    </source>
</evidence>
<dbReference type="EMBL" id="JXJN01002055">
    <property type="status" value="NOT_ANNOTATED_CDS"/>
    <property type="molecule type" value="Genomic_DNA"/>
</dbReference>
<dbReference type="PANTHER" id="PTHR12623:SF10">
    <property type="entry name" value="NGFI-A-BINDING PROTEIN HOMOLOG"/>
    <property type="match status" value="1"/>
</dbReference>
<dbReference type="GO" id="GO:0045892">
    <property type="term" value="P:negative regulation of DNA-templated transcription"/>
    <property type="evidence" value="ECO:0007669"/>
    <property type="project" value="InterPro"/>
</dbReference>
<keyword evidence="6" id="KW-0539">Nucleus</keyword>
<dbReference type="InterPro" id="IPR039040">
    <property type="entry name" value="NAB_fam"/>
</dbReference>
<reference evidence="10" key="1">
    <citation type="submission" date="2015-01" db="EMBL/GenBank/DDBJ databases">
        <authorList>
            <person name="Aksoy S."/>
            <person name="Warren W."/>
            <person name="Wilson R.K."/>
        </authorList>
    </citation>
    <scope>NUCLEOTIDE SEQUENCE [LARGE SCALE GENOMIC DNA]</scope>
    <source>
        <strain evidence="10">IAEA</strain>
    </source>
</reference>
<keyword evidence="5" id="KW-0804">Transcription</keyword>
<dbReference type="Proteomes" id="UP000092460">
    <property type="component" value="Unassembled WGS sequence"/>
</dbReference>
<feature type="region of interest" description="Disordered" evidence="7">
    <location>
        <begin position="110"/>
        <end position="132"/>
    </location>
</feature>
<evidence type="ECO:0000259" key="8">
    <source>
        <dbReference type="Pfam" id="PF04905"/>
    </source>
</evidence>
<evidence type="ECO:0000313" key="10">
    <source>
        <dbReference type="Proteomes" id="UP000092460"/>
    </source>
</evidence>
<feature type="compositionally biased region" description="Polar residues" evidence="7">
    <location>
        <begin position="18"/>
        <end position="32"/>
    </location>
</feature>
<comment type="similarity">
    <text evidence="2">Belongs to the NAB family.</text>
</comment>
<reference evidence="9" key="2">
    <citation type="submission" date="2020-05" db="UniProtKB">
        <authorList>
            <consortium name="EnsemblMetazoa"/>
        </authorList>
    </citation>
    <scope>IDENTIFICATION</scope>
    <source>
        <strain evidence="9">IAEA</strain>
    </source>
</reference>
<dbReference type="EnsemblMetazoa" id="GPPI005269-RA">
    <property type="protein sequence ID" value="GPPI005269-PA"/>
    <property type="gene ID" value="GPPI005269"/>
</dbReference>
<feature type="region of interest" description="Disordered" evidence="7">
    <location>
        <begin position="297"/>
        <end position="318"/>
    </location>
</feature>